<dbReference type="GO" id="GO:0008173">
    <property type="term" value="F:RNA methyltransferase activity"/>
    <property type="evidence" value="ECO:0007669"/>
    <property type="project" value="InterPro"/>
</dbReference>
<dbReference type="PANTHER" id="PTHR43191:SF2">
    <property type="entry name" value="RRNA METHYLTRANSFERASE 3, MITOCHONDRIAL"/>
    <property type="match status" value="1"/>
</dbReference>
<dbReference type="Gene3D" id="3.40.1280.10">
    <property type="match status" value="1"/>
</dbReference>
<dbReference type="GO" id="GO:0003723">
    <property type="term" value="F:RNA binding"/>
    <property type="evidence" value="ECO:0007669"/>
    <property type="project" value="InterPro"/>
</dbReference>
<dbReference type="GO" id="GO:0006396">
    <property type="term" value="P:RNA processing"/>
    <property type="evidence" value="ECO:0007669"/>
    <property type="project" value="InterPro"/>
</dbReference>
<dbReference type="PANTHER" id="PTHR43191">
    <property type="entry name" value="RRNA METHYLTRANSFERASE 3"/>
    <property type="match status" value="1"/>
</dbReference>
<sequence length="275" mass="31493">MKTQRIYSKNAIYQKFDVLRRNRNKRYKYNEFFVEGVRNINQAIANQWHISSFLYTKERPLSDWANETLKTVHTDINYELTAELMVDLSDKSDTSELIAIVKMREDNFQQISLSKNPFLVLFDRPSNKGNLGTIIRSCDAFGADGLIITGHAVDLYDPDVIVSSMGSFFKTPVIRISDNTKLEKFIQDIRLQYHDFKIVGTTAHKQHSIYDVDLTTPLMLMIGNETEGLCRAYKEQCDVLATIPMSDKSSASSLNVACAATVMFYETMHQRSKTI</sequence>
<dbReference type="Gene3D" id="3.30.1330.30">
    <property type="match status" value="1"/>
</dbReference>
<feature type="domain" description="SpoU L30e-like N-terminal" evidence="4">
    <location>
        <begin position="10"/>
        <end position="98"/>
    </location>
</feature>
<comment type="caution">
    <text evidence="5">The sequence shown here is derived from an EMBL/GenBank/DDBJ whole genome shotgun (WGS) entry which is preliminary data.</text>
</comment>
<evidence type="ECO:0000256" key="1">
    <source>
        <dbReference type="ARBA" id="ARBA00022603"/>
    </source>
</evidence>
<evidence type="ECO:0000259" key="4">
    <source>
        <dbReference type="Pfam" id="PF22655"/>
    </source>
</evidence>
<dbReference type="GO" id="GO:0032259">
    <property type="term" value="P:methylation"/>
    <property type="evidence" value="ECO:0007669"/>
    <property type="project" value="UniProtKB-KW"/>
</dbReference>
<dbReference type="Proteomes" id="UP000574276">
    <property type="component" value="Unassembled WGS sequence"/>
</dbReference>
<protein>
    <submittedName>
        <fullName evidence="5">rRNA methyltransferase</fullName>
    </submittedName>
</protein>
<dbReference type="InterPro" id="IPR029064">
    <property type="entry name" value="Ribosomal_eL30-like_sf"/>
</dbReference>
<dbReference type="EMBL" id="JACEGA010000001">
    <property type="protein sequence ID" value="MBB2182813.1"/>
    <property type="molecule type" value="Genomic_DNA"/>
</dbReference>
<reference evidence="5 6" key="1">
    <citation type="submission" date="2020-07" db="EMBL/GenBank/DDBJ databases">
        <title>Characterization and genome sequencing of isolate MD1, a novel member within the family Lachnospiraceae.</title>
        <authorList>
            <person name="Rettenmaier R."/>
            <person name="Di Bello L."/>
            <person name="Zinser C."/>
            <person name="Scheitz K."/>
            <person name="Liebl W."/>
            <person name="Zverlov V."/>
        </authorList>
    </citation>
    <scope>NUCLEOTIDE SEQUENCE [LARGE SCALE GENOMIC DNA]</scope>
    <source>
        <strain evidence="5 6">MD1</strain>
    </source>
</reference>
<dbReference type="InterPro" id="IPR029028">
    <property type="entry name" value="Alpha/beta_knot_MTases"/>
</dbReference>
<dbReference type="Pfam" id="PF00588">
    <property type="entry name" value="SpoU_methylase"/>
    <property type="match status" value="1"/>
</dbReference>
<evidence type="ECO:0000259" key="3">
    <source>
        <dbReference type="Pfam" id="PF00588"/>
    </source>
</evidence>
<accession>A0A839JYR3</accession>
<dbReference type="InterPro" id="IPR054578">
    <property type="entry name" value="SpoU_sub_bind-like_N"/>
</dbReference>
<evidence type="ECO:0000313" key="6">
    <source>
        <dbReference type="Proteomes" id="UP000574276"/>
    </source>
</evidence>
<keyword evidence="1 5" id="KW-0489">Methyltransferase</keyword>
<dbReference type="SUPFAM" id="SSF75217">
    <property type="entry name" value="alpha/beta knot"/>
    <property type="match status" value="1"/>
</dbReference>
<dbReference type="InterPro" id="IPR051259">
    <property type="entry name" value="rRNA_Methyltransferase"/>
</dbReference>
<dbReference type="RefSeq" id="WP_228352504.1">
    <property type="nucleotide sequence ID" value="NZ_JACEGA010000001.1"/>
</dbReference>
<dbReference type="Pfam" id="PF22655">
    <property type="entry name" value="SpoU_sub_bind_like"/>
    <property type="match status" value="1"/>
</dbReference>
<gene>
    <name evidence="5" type="ORF">H0486_07980</name>
</gene>
<dbReference type="SUPFAM" id="SSF55315">
    <property type="entry name" value="L30e-like"/>
    <property type="match status" value="1"/>
</dbReference>
<name>A0A839JYR3_9FIRM</name>
<evidence type="ECO:0000313" key="5">
    <source>
        <dbReference type="EMBL" id="MBB2182813.1"/>
    </source>
</evidence>
<keyword evidence="2 5" id="KW-0808">Transferase</keyword>
<dbReference type="AlphaFoldDB" id="A0A839JYR3"/>
<organism evidence="5 6">
    <name type="scientific">Variimorphobacter saccharofermentans</name>
    <dbReference type="NCBI Taxonomy" id="2755051"/>
    <lineage>
        <taxon>Bacteria</taxon>
        <taxon>Bacillati</taxon>
        <taxon>Bacillota</taxon>
        <taxon>Clostridia</taxon>
        <taxon>Lachnospirales</taxon>
        <taxon>Lachnospiraceae</taxon>
        <taxon>Variimorphobacter</taxon>
    </lineage>
</organism>
<evidence type="ECO:0000256" key="2">
    <source>
        <dbReference type="ARBA" id="ARBA00022679"/>
    </source>
</evidence>
<proteinExistence type="predicted"/>
<feature type="domain" description="tRNA/rRNA methyltransferase SpoU type" evidence="3">
    <location>
        <begin position="118"/>
        <end position="265"/>
    </location>
</feature>
<dbReference type="InterPro" id="IPR001537">
    <property type="entry name" value="SpoU_MeTrfase"/>
</dbReference>
<keyword evidence="6" id="KW-1185">Reference proteome</keyword>
<dbReference type="InterPro" id="IPR029026">
    <property type="entry name" value="tRNA_m1G_MTases_N"/>
</dbReference>